<dbReference type="OrthoDB" id="2690199at2"/>
<keyword evidence="1" id="KW-0645">Protease</keyword>
<dbReference type="GO" id="GO:0030435">
    <property type="term" value="P:sporulation resulting in formation of a cellular spore"/>
    <property type="evidence" value="ECO:0007669"/>
    <property type="project" value="UniProtKB-KW"/>
</dbReference>
<dbReference type="GO" id="GO:0030436">
    <property type="term" value="P:asexual sporulation"/>
    <property type="evidence" value="ECO:0007669"/>
    <property type="project" value="InterPro"/>
</dbReference>
<protein>
    <recommendedName>
        <fullName evidence="1">Sporulation sigma-E factor-processing peptidase</fullName>
        <ecNumber evidence="1">3.4.23.-</ecNumber>
    </recommendedName>
    <alternativeName>
        <fullName evidence="1">Membrane-associated aspartic protease</fullName>
    </alternativeName>
    <alternativeName>
        <fullName evidence="1">Stage II sporulation protein GA</fullName>
    </alternativeName>
</protein>
<comment type="similarity">
    <text evidence="1">Belongs to the peptidase U4 family.</text>
</comment>
<organism evidence="4 5">
    <name type="scientific">[Clostridium] cellulosi</name>
    <dbReference type="NCBI Taxonomy" id="29343"/>
    <lineage>
        <taxon>Bacteria</taxon>
        <taxon>Bacillati</taxon>
        <taxon>Bacillota</taxon>
        <taxon>Clostridia</taxon>
        <taxon>Eubacteriales</taxon>
        <taxon>Oscillospiraceae</taxon>
        <taxon>Oscillospiraceae incertae sedis</taxon>
    </lineage>
</organism>
<dbReference type="EC" id="3.4.23.-" evidence="1"/>
<dbReference type="STRING" id="29343.CCDG5_1662"/>
<evidence type="ECO:0000256" key="3">
    <source>
        <dbReference type="SAM" id="Phobius"/>
    </source>
</evidence>
<dbReference type="HOGENOM" id="CLU_059158_0_0_9"/>
<dbReference type="Proteomes" id="UP000032431">
    <property type="component" value="Chromosome I"/>
</dbReference>
<comment type="function">
    <text evidence="1">Probable aspartic protease that is responsible for the proteolytic cleavage of the RNA polymerase sigma E factor (SigE/spoIIGB) to yield the active peptide in the mother cell during sporulation. Responds to a signal from the forespore that is triggered by the extracellular signal protein SpoIIR.</text>
</comment>
<keyword evidence="3" id="KW-1133">Transmembrane helix</keyword>
<keyword evidence="3" id="KW-0812">Transmembrane</keyword>
<dbReference type="GO" id="GO:0005886">
    <property type="term" value="C:plasma membrane"/>
    <property type="evidence" value="ECO:0007669"/>
    <property type="project" value="UniProtKB-SubCell"/>
</dbReference>
<feature type="transmembrane region" description="Helical" evidence="3">
    <location>
        <begin position="6"/>
        <end position="27"/>
    </location>
</feature>
<keyword evidence="1" id="KW-1003">Cell membrane</keyword>
<keyword evidence="1" id="KW-0749">Sporulation</keyword>
<evidence type="ECO:0000313" key="5">
    <source>
        <dbReference type="Proteomes" id="UP000032431"/>
    </source>
</evidence>
<evidence type="ECO:0000256" key="2">
    <source>
        <dbReference type="PIRSR" id="PIRSR018571-1"/>
    </source>
</evidence>
<accession>A0A078KUC8</accession>
<proteinExistence type="inferred from homology"/>
<feature type="transmembrane region" description="Helical" evidence="3">
    <location>
        <begin position="34"/>
        <end position="52"/>
    </location>
</feature>
<dbReference type="NCBIfam" id="TIGR02854">
    <property type="entry name" value="spore_II_GA"/>
    <property type="match status" value="1"/>
</dbReference>
<comment type="subcellular location">
    <subcellularLocation>
        <location evidence="1">Cell membrane</location>
    </subcellularLocation>
</comment>
<feature type="transmembrane region" description="Helical" evidence="3">
    <location>
        <begin position="83"/>
        <end position="105"/>
    </location>
</feature>
<evidence type="ECO:0000313" key="4">
    <source>
        <dbReference type="EMBL" id="CDZ24770.1"/>
    </source>
</evidence>
<gene>
    <name evidence="4" type="ORF">CCDG5_1662</name>
</gene>
<feature type="active site" evidence="2">
    <location>
        <position position="176"/>
    </location>
</feature>
<keyword evidence="1" id="KW-0064">Aspartyl protease</keyword>
<reference evidence="5" key="1">
    <citation type="submission" date="2014-07" db="EMBL/GenBank/DDBJ databases">
        <authorList>
            <person name="Wibberg D."/>
        </authorList>
    </citation>
    <scope>NUCLEOTIDE SEQUENCE [LARGE SCALE GENOMIC DNA]</scope>
    <source>
        <strain evidence="5">DG5</strain>
    </source>
</reference>
<feature type="transmembrane region" description="Helical" evidence="3">
    <location>
        <begin position="58"/>
        <end position="76"/>
    </location>
</feature>
<dbReference type="GO" id="GO:0006508">
    <property type="term" value="P:proteolysis"/>
    <property type="evidence" value="ECO:0007669"/>
    <property type="project" value="UniProtKB-KW"/>
</dbReference>
<sequence>MTVYIDVLFIINLIINYFIALAVASLLQINCKRLRIFAGAVFGALYAVFIFFPELNFMYTAVSKLLASAVIIFISFKIHSLKHFIVLLFNFYLISMLFGGAMYAIQYFLAPPVLNVRNGVTYMDISPMLLILTSAGCYIAIHLFSKFFHRNVHTDDIYETEIYLNGTAAAMDALLDNGNDLCDSLTGAPVIIAEYSKIEKLIPKSLRHCYKTGVMADPSVLEAAGFNKRFRVIPYKSVGSAGGVLPAFRPDKLVVKGADIECTDVLVAVSDHKFSDDGSFSALLNPRIFRKAVPQIQKAAKSQK</sequence>
<dbReference type="InterPro" id="IPR005081">
    <property type="entry name" value="SpoIIGA"/>
</dbReference>
<evidence type="ECO:0000256" key="1">
    <source>
        <dbReference type="PIRNR" id="PIRNR018571"/>
    </source>
</evidence>
<name>A0A078KUC8_9FIRM</name>
<keyword evidence="5" id="KW-1185">Reference proteome</keyword>
<dbReference type="KEGG" id="ccel:CCDG5_1662"/>
<keyword evidence="1" id="KW-0378">Hydrolase</keyword>
<dbReference type="PATRIC" id="fig|29343.3.peg.1749"/>
<dbReference type="Pfam" id="PF03419">
    <property type="entry name" value="Peptidase_U4"/>
    <property type="match status" value="1"/>
</dbReference>
<feature type="transmembrane region" description="Helical" evidence="3">
    <location>
        <begin position="125"/>
        <end position="144"/>
    </location>
</feature>
<dbReference type="AlphaFoldDB" id="A0A078KUC8"/>
<keyword evidence="1 3" id="KW-0472">Membrane</keyword>
<dbReference type="GO" id="GO:0004190">
    <property type="term" value="F:aspartic-type endopeptidase activity"/>
    <property type="evidence" value="ECO:0007669"/>
    <property type="project" value="UniProtKB-KW"/>
</dbReference>
<dbReference type="PIRSF" id="PIRSF018571">
    <property type="entry name" value="SpoIIGA"/>
    <property type="match status" value="1"/>
</dbReference>
<dbReference type="EMBL" id="LM995447">
    <property type="protein sequence ID" value="CDZ24770.1"/>
    <property type="molecule type" value="Genomic_DNA"/>
</dbReference>